<evidence type="ECO:0000256" key="3">
    <source>
        <dbReference type="ARBA" id="ARBA00022670"/>
    </source>
</evidence>
<dbReference type="InterPro" id="IPR038765">
    <property type="entry name" value="Papain-like_cys_pep_sf"/>
</dbReference>
<evidence type="ECO:0000256" key="2">
    <source>
        <dbReference type="ARBA" id="ARBA00009085"/>
    </source>
</evidence>
<evidence type="ECO:0000256" key="8">
    <source>
        <dbReference type="SAM" id="MobiDB-lite"/>
    </source>
</evidence>
<dbReference type="Proteomes" id="UP000827284">
    <property type="component" value="Unassembled WGS sequence"/>
</dbReference>
<dbReference type="PANTHER" id="PTHR24006">
    <property type="entry name" value="UBIQUITIN CARBOXYL-TERMINAL HYDROLASE"/>
    <property type="match status" value="1"/>
</dbReference>
<dbReference type="SUPFAM" id="SSF54001">
    <property type="entry name" value="Cysteine proteinases"/>
    <property type="match status" value="1"/>
</dbReference>
<feature type="compositionally biased region" description="Low complexity" evidence="8">
    <location>
        <begin position="27"/>
        <end position="36"/>
    </location>
</feature>
<dbReference type="PROSITE" id="PS00973">
    <property type="entry name" value="USP_2"/>
    <property type="match status" value="1"/>
</dbReference>
<dbReference type="GO" id="GO:0004843">
    <property type="term" value="F:cysteine-type deubiquitinase activity"/>
    <property type="evidence" value="ECO:0007669"/>
    <property type="project" value="UniProtKB-UniRule"/>
</dbReference>
<feature type="compositionally biased region" description="Basic residues" evidence="8">
    <location>
        <begin position="43"/>
        <end position="56"/>
    </location>
</feature>
<dbReference type="InterPro" id="IPR001394">
    <property type="entry name" value="Peptidase_C19_UCH"/>
</dbReference>
<evidence type="ECO:0000313" key="11">
    <source>
        <dbReference type="EMBL" id="GJJ71528.1"/>
    </source>
</evidence>
<protein>
    <recommendedName>
        <fullName evidence="7">Ubiquitin carboxyl-terminal hydrolase</fullName>
        <ecNumber evidence="7">3.4.19.12</ecNumber>
    </recommendedName>
</protein>
<keyword evidence="12" id="KW-1185">Reference proteome</keyword>
<dbReference type="GO" id="GO:0016579">
    <property type="term" value="P:protein deubiquitination"/>
    <property type="evidence" value="ECO:0007669"/>
    <property type="project" value="InterPro"/>
</dbReference>
<evidence type="ECO:0000256" key="1">
    <source>
        <dbReference type="ARBA" id="ARBA00000707"/>
    </source>
</evidence>
<dbReference type="PROSITE" id="PS50235">
    <property type="entry name" value="USP_3"/>
    <property type="match status" value="1"/>
</dbReference>
<dbReference type="InterPro" id="IPR018200">
    <property type="entry name" value="USP_CS"/>
</dbReference>
<feature type="region of interest" description="Disordered" evidence="8">
    <location>
        <begin position="372"/>
        <end position="415"/>
    </location>
</feature>
<dbReference type="PANTHER" id="PTHR24006:SF888">
    <property type="entry name" value="UBIQUITIN CARBOXYL-TERMINAL HYDROLASE 30"/>
    <property type="match status" value="1"/>
</dbReference>
<evidence type="ECO:0000256" key="9">
    <source>
        <dbReference type="SAM" id="SignalP"/>
    </source>
</evidence>
<evidence type="ECO:0000256" key="4">
    <source>
        <dbReference type="ARBA" id="ARBA00022786"/>
    </source>
</evidence>
<keyword evidence="5 7" id="KW-0378">Hydrolase</keyword>
<dbReference type="Pfam" id="PF00443">
    <property type="entry name" value="UCH"/>
    <property type="match status" value="1"/>
</dbReference>
<feature type="domain" description="USP" evidence="10">
    <location>
        <begin position="70"/>
        <end position="649"/>
    </location>
</feature>
<dbReference type="GO" id="GO:0005634">
    <property type="term" value="C:nucleus"/>
    <property type="evidence" value="ECO:0007669"/>
    <property type="project" value="TreeGrafter"/>
</dbReference>
<proteinExistence type="inferred from homology"/>
<dbReference type="Gene3D" id="3.90.70.10">
    <property type="entry name" value="Cysteine proteinases"/>
    <property type="match status" value="2"/>
</dbReference>
<keyword evidence="3 7" id="KW-0645">Protease</keyword>
<keyword evidence="9" id="KW-0732">Signal</keyword>
<evidence type="ECO:0000256" key="5">
    <source>
        <dbReference type="ARBA" id="ARBA00022801"/>
    </source>
</evidence>
<feature type="compositionally biased region" description="Basic and acidic residues" evidence="8">
    <location>
        <begin position="396"/>
        <end position="412"/>
    </location>
</feature>
<accession>A0A9P3LUY2</accession>
<reference evidence="11" key="2">
    <citation type="journal article" date="2022" name="Microbiol. Resour. Announc.">
        <title>Whole-Genome Sequence of Entomortierella parvispora E1425, a Mucoromycotan Fungus Associated with Burkholderiaceae-Related Endosymbiotic Bacteria.</title>
        <authorList>
            <person name="Herlambang A."/>
            <person name="Guo Y."/>
            <person name="Takashima Y."/>
            <person name="Narisawa K."/>
            <person name="Ohta H."/>
            <person name="Nishizawa T."/>
        </authorList>
    </citation>
    <scope>NUCLEOTIDE SEQUENCE</scope>
    <source>
        <strain evidence="11">E1425</strain>
    </source>
</reference>
<comment type="similarity">
    <text evidence="2 7">Belongs to the peptidase C19 family.</text>
</comment>
<dbReference type="AlphaFoldDB" id="A0A9P3LUY2"/>
<name>A0A9P3LUY2_9FUNG</name>
<dbReference type="GO" id="GO:0006508">
    <property type="term" value="P:proteolysis"/>
    <property type="evidence" value="ECO:0007669"/>
    <property type="project" value="UniProtKB-KW"/>
</dbReference>
<comment type="catalytic activity">
    <reaction evidence="1 7">
        <text>Thiol-dependent hydrolysis of ester, thioester, amide, peptide and isopeptide bonds formed by the C-terminal Gly of ubiquitin (a 76-residue protein attached to proteins as an intracellular targeting signal).</text>
        <dbReference type="EC" id="3.4.19.12"/>
    </reaction>
</comment>
<dbReference type="OrthoDB" id="2020758at2759"/>
<dbReference type="EMBL" id="BQFW01000005">
    <property type="protein sequence ID" value="GJJ71528.1"/>
    <property type="molecule type" value="Genomic_DNA"/>
</dbReference>
<feature type="region of interest" description="Disordered" evidence="8">
    <location>
        <begin position="27"/>
        <end position="62"/>
    </location>
</feature>
<evidence type="ECO:0000256" key="7">
    <source>
        <dbReference type="RuleBase" id="RU366025"/>
    </source>
</evidence>
<sequence>MDSSTRTLTASLAAITLAAIVVTTLTSPSSSSTISPRLDSNGRKIKGSGRTKHKRSEKNEVDTETPQYVVGLVNVGNTCFVNSVLQALASLPSLRNYLEARKGLGHDEDSITLTLGETIEMLNMIQKRRSAKRLVRILKTLKAKASQVLTSQQQDAQELFQILSTQLSEEREKLDHFGAPSLLDGMAVSEILRPTSPTGSVSSSSILPSSDSFSRMRRSSVSSVISTSQLLLPPTVYNRRHSSGNSLGGEQNEMQSELASDDTDRESAGMRESAILDKREQEKYSRAKSPFMGLLASRVSCVDCGYTAAIRHSTFDSLSLTVPMQFACSLEDCLDAFIHLDTINDFNCRKCTLLSASQDLELKIKQGKQKLALQKEKRQDQDSVSTLATDESPENENSREKVADGGVMDKKPSKSKGITINLEEMQSLKDKVDECLANNIEMDLSPIELKAIKSKKTTKHSMIAKPPQALCLHLNRSMFTPSGQIGKNPCRVQFGAELDFTRFTTSGHLTTVPTSSMSRRGSLANGSSASVLNGMSRPLLSSGSKSWTGSSLGSQAGLGLKVTTTMASLSDRKADTGDDDLGDGPQIRYRLCAVLVHLGVHNSGHFVTYRRIPSSTSGKWWRISDEDVQIVEWDLVKNAEAYMLFYEKET</sequence>
<keyword evidence="6 7" id="KW-0788">Thiol protease</keyword>
<feature type="region of interest" description="Disordered" evidence="8">
    <location>
        <begin position="236"/>
        <end position="267"/>
    </location>
</feature>
<dbReference type="GO" id="GO:0005829">
    <property type="term" value="C:cytosol"/>
    <property type="evidence" value="ECO:0007669"/>
    <property type="project" value="TreeGrafter"/>
</dbReference>
<evidence type="ECO:0000313" key="12">
    <source>
        <dbReference type="Proteomes" id="UP000827284"/>
    </source>
</evidence>
<reference evidence="11" key="1">
    <citation type="submission" date="2021-11" db="EMBL/GenBank/DDBJ databases">
        <authorList>
            <person name="Herlambang A."/>
            <person name="Guo Y."/>
            <person name="Takashima Y."/>
            <person name="Nishizawa T."/>
        </authorList>
    </citation>
    <scope>NUCLEOTIDE SEQUENCE</scope>
    <source>
        <strain evidence="11">E1425</strain>
    </source>
</reference>
<feature type="chain" id="PRO_5040362242" description="Ubiquitin carboxyl-terminal hydrolase" evidence="9">
    <location>
        <begin position="32"/>
        <end position="650"/>
    </location>
</feature>
<organism evidence="11 12">
    <name type="scientific">Entomortierella parvispora</name>
    <dbReference type="NCBI Taxonomy" id="205924"/>
    <lineage>
        <taxon>Eukaryota</taxon>
        <taxon>Fungi</taxon>
        <taxon>Fungi incertae sedis</taxon>
        <taxon>Mucoromycota</taxon>
        <taxon>Mortierellomycotina</taxon>
        <taxon>Mortierellomycetes</taxon>
        <taxon>Mortierellales</taxon>
        <taxon>Mortierellaceae</taxon>
        <taxon>Entomortierella</taxon>
    </lineage>
</organism>
<dbReference type="EC" id="3.4.19.12" evidence="7"/>
<feature type="compositionally biased region" description="Polar residues" evidence="8">
    <location>
        <begin position="243"/>
        <end position="258"/>
    </location>
</feature>
<evidence type="ECO:0000259" key="10">
    <source>
        <dbReference type="PROSITE" id="PS50235"/>
    </source>
</evidence>
<dbReference type="InterPro" id="IPR028889">
    <property type="entry name" value="USP"/>
</dbReference>
<dbReference type="PROSITE" id="PS00972">
    <property type="entry name" value="USP_1"/>
    <property type="match status" value="1"/>
</dbReference>
<keyword evidence="4 7" id="KW-0833">Ubl conjugation pathway</keyword>
<gene>
    <name evidence="11" type="ORF">EMPS_03878</name>
</gene>
<dbReference type="InterPro" id="IPR050164">
    <property type="entry name" value="Peptidase_C19"/>
</dbReference>
<feature type="signal peptide" evidence="9">
    <location>
        <begin position="1"/>
        <end position="31"/>
    </location>
</feature>
<evidence type="ECO:0000256" key="6">
    <source>
        <dbReference type="ARBA" id="ARBA00022807"/>
    </source>
</evidence>
<comment type="caution">
    <text evidence="11">The sequence shown here is derived from an EMBL/GenBank/DDBJ whole genome shotgun (WGS) entry which is preliminary data.</text>
</comment>